<dbReference type="PANTHER" id="PTHR36964:SF1">
    <property type="entry name" value="PROTEIN-METHIONINE-SULFOXIDE REDUCTASE HEME-BINDING SUBUNIT MSRQ"/>
    <property type="match status" value="1"/>
</dbReference>
<dbReference type="GO" id="GO:0009055">
    <property type="term" value="F:electron transfer activity"/>
    <property type="evidence" value="ECO:0007669"/>
    <property type="project" value="UniProtKB-UniRule"/>
</dbReference>
<comment type="subcellular location">
    <subcellularLocation>
        <location evidence="8">Cell membrane</location>
        <topology evidence="8">Multi-pass membrane protein</topology>
    </subcellularLocation>
    <subcellularLocation>
        <location evidence="1">Membrane</location>
        <topology evidence="1">Multi-pass membrane protein</topology>
    </subcellularLocation>
</comment>
<evidence type="ECO:0000259" key="9">
    <source>
        <dbReference type="Pfam" id="PF01794"/>
    </source>
</evidence>
<evidence type="ECO:0000256" key="8">
    <source>
        <dbReference type="HAMAP-Rule" id="MF_01207"/>
    </source>
</evidence>
<comment type="subunit">
    <text evidence="8">Heterodimer of a catalytic subunit (MsrP) and a heme-binding subunit (MsrQ).</text>
</comment>
<keyword evidence="7 8" id="KW-0472">Membrane</keyword>
<name>A0A4R6XI62_9GAMM</name>
<comment type="caution">
    <text evidence="10">The sequence shown here is derived from an EMBL/GenBank/DDBJ whole genome shotgun (WGS) entry which is preliminary data.</text>
</comment>
<keyword evidence="8" id="KW-0288">FMN</keyword>
<comment type="similarity">
    <text evidence="8">Belongs to the MsrQ family.</text>
</comment>
<dbReference type="GO" id="GO:0020037">
    <property type="term" value="F:heme binding"/>
    <property type="evidence" value="ECO:0007669"/>
    <property type="project" value="UniProtKB-UniRule"/>
</dbReference>
<dbReference type="Pfam" id="PF01794">
    <property type="entry name" value="Ferric_reduct"/>
    <property type="match status" value="1"/>
</dbReference>
<dbReference type="EMBL" id="SNZB01000006">
    <property type="protein sequence ID" value="TDR17524.1"/>
    <property type="molecule type" value="Genomic_DNA"/>
</dbReference>
<keyword evidence="8" id="KW-1003">Cell membrane</keyword>
<feature type="domain" description="Ferric oxidoreductase" evidence="9">
    <location>
        <begin position="44"/>
        <end position="157"/>
    </location>
</feature>
<gene>
    <name evidence="8" type="primary">msrQ</name>
    <name evidence="10" type="ORF">C8D91_2583</name>
</gene>
<sequence>MTRFLSPIKVLLFIALMIPLGIIVFDGFQNNLTADPIEELLHRTGIWSLRLLLLTMLMTPMKVITGSFVFIRVRRMIGLFAFFYASLHLLIYVWLDLGLDWAHLLEDIIERTFITVGMLAWLLMLPMAITSNKRMMRKLGKTWKRIHQAIYLVICLASLHFIWLVKSDITEPLIYTGIGLSLLLFRVAHHYHGKRSKHKGSTNTG</sequence>
<comment type="cofactor">
    <cofactor evidence="8">
        <name>FMN</name>
        <dbReference type="ChEBI" id="CHEBI:58210"/>
    </cofactor>
    <text evidence="8">Binds 1 FMN per subunit.</text>
</comment>
<evidence type="ECO:0000256" key="2">
    <source>
        <dbReference type="ARBA" id="ARBA00022448"/>
    </source>
</evidence>
<keyword evidence="4 8" id="KW-0812">Transmembrane</keyword>
<keyword evidence="3 8" id="KW-0349">Heme</keyword>
<evidence type="ECO:0000256" key="1">
    <source>
        <dbReference type="ARBA" id="ARBA00004141"/>
    </source>
</evidence>
<feature type="transmembrane region" description="Helical" evidence="8">
    <location>
        <begin position="111"/>
        <end position="129"/>
    </location>
</feature>
<dbReference type="GO" id="GO:0005886">
    <property type="term" value="C:plasma membrane"/>
    <property type="evidence" value="ECO:0007669"/>
    <property type="project" value="UniProtKB-SubCell"/>
</dbReference>
<dbReference type="GO" id="GO:0030091">
    <property type="term" value="P:protein repair"/>
    <property type="evidence" value="ECO:0007669"/>
    <property type="project" value="UniProtKB-UniRule"/>
</dbReference>
<dbReference type="GO" id="GO:0016679">
    <property type="term" value="F:oxidoreductase activity, acting on diphenols and related substances as donors"/>
    <property type="evidence" value="ECO:0007669"/>
    <property type="project" value="TreeGrafter"/>
</dbReference>
<evidence type="ECO:0000256" key="3">
    <source>
        <dbReference type="ARBA" id="ARBA00022617"/>
    </source>
</evidence>
<feature type="transmembrane region" description="Helical" evidence="8">
    <location>
        <begin position="7"/>
        <end position="25"/>
    </location>
</feature>
<dbReference type="GO" id="GO:0046872">
    <property type="term" value="F:metal ion binding"/>
    <property type="evidence" value="ECO:0007669"/>
    <property type="project" value="UniProtKB-KW"/>
</dbReference>
<keyword evidence="6 8" id="KW-0408">Iron</keyword>
<reference evidence="10 11" key="1">
    <citation type="submission" date="2019-03" db="EMBL/GenBank/DDBJ databases">
        <title>Genomic Encyclopedia of Type Strains, Phase IV (KMG-IV): sequencing the most valuable type-strain genomes for metagenomic binning, comparative biology and taxonomic classification.</title>
        <authorList>
            <person name="Goeker M."/>
        </authorList>
    </citation>
    <scope>NUCLEOTIDE SEQUENCE [LARGE SCALE GENOMIC DNA]</scope>
    <source>
        <strain evidence="10 11">DSM 25488</strain>
    </source>
</reference>
<dbReference type="RefSeq" id="WP_099018888.1">
    <property type="nucleotide sequence ID" value="NZ_NIHB01000002.1"/>
</dbReference>
<dbReference type="HAMAP" id="MF_01207">
    <property type="entry name" value="MsrQ"/>
    <property type="match status" value="1"/>
</dbReference>
<dbReference type="InterPro" id="IPR022837">
    <property type="entry name" value="MsrQ-like"/>
</dbReference>
<evidence type="ECO:0000256" key="4">
    <source>
        <dbReference type="ARBA" id="ARBA00022692"/>
    </source>
</evidence>
<keyword evidence="11" id="KW-1185">Reference proteome</keyword>
<evidence type="ECO:0000256" key="5">
    <source>
        <dbReference type="ARBA" id="ARBA00022989"/>
    </source>
</evidence>
<comment type="cofactor">
    <cofactor evidence="8">
        <name>heme b</name>
        <dbReference type="ChEBI" id="CHEBI:60344"/>
    </cofactor>
    <text evidence="8">Binds 1 heme b (iron(II)-protoporphyrin IX) group per subunit.</text>
</comment>
<dbReference type="AlphaFoldDB" id="A0A4R6XI62"/>
<keyword evidence="8" id="KW-0479">Metal-binding</keyword>
<organism evidence="10 11">
    <name type="scientific">Marinicella litoralis</name>
    <dbReference type="NCBI Taxonomy" id="644220"/>
    <lineage>
        <taxon>Bacteria</taxon>
        <taxon>Pseudomonadati</taxon>
        <taxon>Pseudomonadota</taxon>
        <taxon>Gammaproteobacteria</taxon>
        <taxon>Lysobacterales</taxon>
        <taxon>Marinicellaceae</taxon>
        <taxon>Marinicella</taxon>
    </lineage>
</organism>
<keyword evidence="5 8" id="KW-1133">Transmembrane helix</keyword>
<proteinExistence type="inferred from homology"/>
<accession>A0A4R6XI62</accession>
<feature type="transmembrane region" description="Helical" evidence="8">
    <location>
        <begin position="172"/>
        <end position="189"/>
    </location>
</feature>
<comment type="function">
    <text evidence="8">Part of the MsrPQ system that repairs oxidized periplasmic proteins containing methionine sulfoxide residues (Met-O), using respiratory chain electrons. Thus protects these proteins from oxidative-stress damage caused by reactive species of oxygen and chlorine generated by the host defense mechanisms. MsrPQ is essential for the maintenance of envelope integrity under bleach stress, rescuing a wide series of structurally unrelated periplasmic proteins from methionine oxidation. MsrQ provides electrons for reduction to the reductase catalytic subunit MsrP, using the quinone pool of the respiratory chain.</text>
</comment>
<dbReference type="PANTHER" id="PTHR36964">
    <property type="entry name" value="PROTEIN-METHIONINE-SULFOXIDE REDUCTASE HEME-BINDING SUBUNIT MSRQ"/>
    <property type="match status" value="1"/>
</dbReference>
<feature type="transmembrane region" description="Helical" evidence="8">
    <location>
        <begin position="76"/>
        <end position="95"/>
    </location>
</feature>
<protein>
    <recommendedName>
        <fullName evidence="8">Protein-methionine-sulfoxide reductase heme-binding subunit MsrQ</fullName>
    </recommendedName>
    <alternativeName>
        <fullName evidence="8">Flavocytochrome MsrQ</fullName>
    </alternativeName>
</protein>
<dbReference type="GO" id="GO:0010181">
    <property type="term" value="F:FMN binding"/>
    <property type="evidence" value="ECO:0007669"/>
    <property type="project" value="UniProtKB-UniRule"/>
</dbReference>
<keyword evidence="2 8" id="KW-0813">Transport</keyword>
<evidence type="ECO:0000256" key="7">
    <source>
        <dbReference type="ARBA" id="ARBA00023136"/>
    </source>
</evidence>
<feature type="transmembrane region" description="Helical" evidence="8">
    <location>
        <begin position="45"/>
        <end position="64"/>
    </location>
</feature>
<keyword evidence="8" id="KW-0285">Flavoprotein</keyword>
<feature type="transmembrane region" description="Helical" evidence="8">
    <location>
        <begin position="149"/>
        <end position="166"/>
    </location>
</feature>
<dbReference type="OrthoDB" id="9788328at2"/>
<keyword evidence="8" id="KW-0249">Electron transport</keyword>
<dbReference type="InterPro" id="IPR013130">
    <property type="entry name" value="Fe3_Rdtase_TM_dom"/>
</dbReference>
<evidence type="ECO:0000256" key="6">
    <source>
        <dbReference type="ARBA" id="ARBA00023004"/>
    </source>
</evidence>
<evidence type="ECO:0000313" key="10">
    <source>
        <dbReference type="EMBL" id="TDR17524.1"/>
    </source>
</evidence>
<evidence type="ECO:0000313" key="11">
    <source>
        <dbReference type="Proteomes" id="UP000295724"/>
    </source>
</evidence>
<dbReference type="Proteomes" id="UP000295724">
    <property type="component" value="Unassembled WGS sequence"/>
</dbReference>